<dbReference type="AlphaFoldDB" id="A0A3N6P352"/>
<keyword evidence="5" id="KW-1185">Reference proteome</keyword>
<comment type="caution">
    <text evidence="4">The sequence shown here is derived from an EMBL/GenBank/DDBJ whole genome shotgun (WGS) entry which is preliminary data.</text>
</comment>
<feature type="compositionally biased region" description="Basic and acidic residues" evidence="3">
    <location>
        <begin position="81"/>
        <end position="90"/>
    </location>
</feature>
<dbReference type="OrthoDB" id="513679at2"/>
<accession>A0A3N6P352</accession>
<evidence type="ECO:0000256" key="3">
    <source>
        <dbReference type="SAM" id="MobiDB-lite"/>
    </source>
</evidence>
<organism evidence="4 5">
    <name type="scientific">Okeania hirsuta</name>
    <dbReference type="NCBI Taxonomy" id="1458930"/>
    <lineage>
        <taxon>Bacteria</taxon>
        <taxon>Bacillati</taxon>
        <taxon>Cyanobacteriota</taxon>
        <taxon>Cyanophyceae</taxon>
        <taxon>Oscillatoriophycideae</taxon>
        <taxon>Oscillatoriales</taxon>
        <taxon>Microcoleaceae</taxon>
        <taxon>Okeania</taxon>
    </lineage>
</organism>
<dbReference type="EMBL" id="RCBY01000194">
    <property type="protein sequence ID" value="RQH29261.1"/>
    <property type="molecule type" value="Genomic_DNA"/>
</dbReference>
<reference evidence="4 5" key="1">
    <citation type="journal article" date="2018" name="ACS Chem. Biol.">
        <title>Ketoreductase domain dysfunction expands chemodiversity: malyngamide biosynthesis in the cyanobacterium Okeania hirsuta.</title>
        <authorList>
            <person name="Moss N.A."/>
            <person name="Leao T."/>
            <person name="Rankin M."/>
            <person name="McCullough T.M."/>
            <person name="Qu P."/>
            <person name="Korobeynikov A."/>
            <person name="Smith J.L."/>
            <person name="Gerwick L."/>
            <person name="Gerwick W.H."/>
        </authorList>
    </citation>
    <scope>NUCLEOTIDE SEQUENCE [LARGE SCALE GENOMIC DNA]</scope>
    <source>
        <strain evidence="4 5">PAB10Feb10-1</strain>
    </source>
</reference>
<dbReference type="RefSeq" id="WP_124144982.1">
    <property type="nucleotide sequence ID" value="NZ_CAWOKI010000061.1"/>
</dbReference>
<name>A0A3N6P352_9CYAN</name>
<dbReference type="InterPro" id="IPR012340">
    <property type="entry name" value="NA-bd_OB-fold"/>
</dbReference>
<dbReference type="Pfam" id="PF00436">
    <property type="entry name" value="SSB"/>
    <property type="match status" value="1"/>
</dbReference>
<dbReference type="InterPro" id="IPR000424">
    <property type="entry name" value="Primosome_PriB/ssb"/>
</dbReference>
<gene>
    <name evidence="4" type="ORF">D5R40_24800</name>
</gene>
<sequence>MNSCILMVQIIKDPELRYTADAQLPVAEMMVEFSNLGVEKKPAVLKVVAWRDLAQQVSQQYHEGDVVIVEGRLNMNTIERPEGFKEKRAELTASRIYPVSPEAMTQDDSQTSKNQPSKRTVTQTQPQEQNYNNVVDLKSRRSSTFNEESKPNIPEEKSPPDDSDPIPF</sequence>
<proteinExistence type="predicted"/>
<evidence type="ECO:0000313" key="4">
    <source>
        <dbReference type="EMBL" id="RQH29261.1"/>
    </source>
</evidence>
<dbReference type="Gene3D" id="2.40.50.140">
    <property type="entry name" value="Nucleic acid-binding proteins"/>
    <property type="match status" value="1"/>
</dbReference>
<feature type="region of interest" description="Disordered" evidence="3">
    <location>
        <begin position="81"/>
        <end position="168"/>
    </location>
</feature>
<dbReference type="CDD" id="cd04496">
    <property type="entry name" value="SSB_OBF"/>
    <property type="match status" value="1"/>
</dbReference>
<feature type="compositionally biased region" description="Basic and acidic residues" evidence="3">
    <location>
        <begin position="147"/>
        <end position="160"/>
    </location>
</feature>
<protein>
    <submittedName>
        <fullName evidence="4">Single-stranded DNA-binding protein</fullName>
    </submittedName>
</protein>
<evidence type="ECO:0000256" key="2">
    <source>
        <dbReference type="PROSITE-ProRule" id="PRU00252"/>
    </source>
</evidence>
<dbReference type="PROSITE" id="PS50935">
    <property type="entry name" value="SSB"/>
    <property type="match status" value="1"/>
</dbReference>
<evidence type="ECO:0000313" key="5">
    <source>
        <dbReference type="Proteomes" id="UP000269154"/>
    </source>
</evidence>
<dbReference type="GO" id="GO:0003697">
    <property type="term" value="F:single-stranded DNA binding"/>
    <property type="evidence" value="ECO:0007669"/>
    <property type="project" value="InterPro"/>
</dbReference>
<dbReference type="SUPFAM" id="SSF50249">
    <property type="entry name" value="Nucleic acid-binding proteins"/>
    <property type="match status" value="1"/>
</dbReference>
<keyword evidence="1 2" id="KW-0238">DNA-binding</keyword>
<dbReference type="Proteomes" id="UP000269154">
    <property type="component" value="Unassembled WGS sequence"/>
</dbReference>
<feature type="compositionally biased region" description="Polar residues" evidence="3">
    <location>
        <begin position="106"/>
        <end position="133"/>
    </location>
</feature>
<evidence type="ECO:0000256" key="1">
    <source>
        <dbReference type="ARBA" id="ARBA00023125"/>
    </source>
</evidence>